<protein>
    <submittedName>
        <fullName evidence="1">Uncharacterized protein</fullName>
    </submittedName>
</protein>
<sequence>MSQANIVLGILLAYFSNFVISEFHLGADQWVGNCGGSRESVPHPAVRKSAQYGRGAIARQHARN</sequence>
<dbReference type="KEGG" id="abas:ACPOL_2770"/>
<dbReference type="Proteomes" id="UP000253606">
    <property type="component" value="Chromosome"/>
</dbReference>
<evidence type="ECO:0000313" key="1">
    <source>
        <dbReference type="EMBL" id="AXC12081.1"/>
    </source>
</evidence>
<name>A0A2Z5FYZ4_9BACT</name>
<gene>
    <name evidence="1" type="ORF">ACPOL_2770</name>
</gene>
<proteinExistence type="predicted"/>
<keyword evidence="2" id="KW-1185">Reference proteome</keyword>
<evidence type="ECO:0000313" key="2">
    <source>
        <dbReference type="Proteomes" id="UP000253606"/>
    </source>
</evidence>
<accession>A0A2Z5FYZ4</accession>
<dbReference type="AlphaFoldDB" id="A0A2Z5FYZ4"/>
<dbReference type="RefSeq" id="WP_114207400.1">
    <property type="nucleotide sequence ID" value="NZ_CP030840.1"/>
</dbReference>
<organism evidence="1 2">
    <name type="scientific">Acidisarcina polymorpha</name>
    <dbReference type="NCBI Taxonomy" id="2211140"/>
    <lineage>
        <taxon>Bacteria</taxon>
        <taxon>Pseudomonadati</taxon>
        <taxon>Acidobacteriota</taxon>
        <taxon>Terriglobia</taxon>
        <taxon>Terriglobales</taxon>
        <taxon>Acidobacteriaceae</taxon>
        <taxon>Acidisarcina</taxon>
    </lineage>
</organism>
<reference evidence="1 2" key="1">
    <citation type="journal article" date="2018" name="Front. Microbiol.">
        <title>Hydrolytic Capabilities as a Key to Environmental Success: Chitinolytic and Cellulolytic Acidobacteria From Acidic Sub-arctic Soils and Boreal Peatlands.</title>
        <authorList>
            <person name="Belova S.E."/>
            <person name="Ravin N.V."/>
            <person name="Pankratov T.A."/>
            <person name="Rakitin A.L."/>
            <person name="Ivanova A.A."/>
            <person name="Beletsky A.V."/>
            <person name="Mardanov A.V."/>
            <person name="Sinninghe Damste J.S."/>
            <person name="Dedysh S.N."/>
        </authorList>
    </citation>
    <scope>NUCLEOTIDE SEQUENCE [LARGE SCALE GENOMIC DNA]</scope>
    <source>
        <strain evidence="1 2">SBC82</strain>
    </source>
</reference>
<dbReference type="EMBL" id="CP030840">
    <property type="protein sequence ID" value="AXC12081.1"/>
    <property type="molecule type" value="Genomic_DNA"/>
</dbReference>